<keyword evidence="2" id="KW-1185">Reference proteome</keyword>
<reference evidence="1 2" key="1">
    <citation type="journal article" date="2024" name="bioRxiv">
        <title>A reference genome for Trichogramma kaykai: A tiny desert-dwelling parasitoid wasp with competing sex-ratio distorters.</title>
        <authorList>
            <person name="Culotta J."/>
            <person name="Lindsey A.R."/>
        </authorList>
    </citation>
    <scope>NUCLEOTIDE SEQUENCE [LARGE SCALE GENOMIC DNA]</scope>
    <source>
        <strain evidence="1 2">KSX58</strain>
    </source>
</reference>
<sequence>MRDISGQLPSARKQATTTPDTAIRFIFYLLLRVGLLEPRDREIYYSYARGKFQWCRLMLIFIGLMDTSRSRYRPLRSLRAGPALPRELNDHSACGMEIDMYLVRSRRIAAFNSSFS</sequence>
<evidence type="ECO:0000313" key="2">
    <source>
        <dbReference type="Proteomes" id="UP001627154"/>
    </source>
</evidence>
<evidence type="ECO:0000313" key="1">
    <source>
        <dbReference type="EMBL" id="KAL3395906.1"/>
    </source>
</evidence>
<protein>
    <submittedName>
        <fullName evidence="1">Uncharacterized protein</fullName>
    </submittedName>
</protein>
<accession>A0ABD2WTV5</accession>
<dbReference type="EMBL" id="JBJJXI010000076">
    <property type="protein sequence ID" value="KAL3395906.1"/>
    <property type="molecule type" value="Genomic_DNA"/>
</dbReference>
<dbReference type="AlphaFoldDB" id="A0ABD2WTV5"/>
<gene>
    <name evidence="1" type="ORF">TKK_010065</name>
</gene>
<organism evidence="1 2">
    <name type="scientific">Trichogramma kaykai</name>
    <dbReference type="NCBI Taxonomy" id="54128"/>
    <lineage>
        <taxon>Eukaryota</taxon>
        <taxon>Metazoa</taxon>
        <taxon>Ecdysozoa</taxon>
        <taxon>Arthropoda</taxon>
        <taxon>Hexapoda</taxon>
        <taxon>Insecta</taxon>
        <taxon>Pterygota</taxon>
        <taxon>Neoptera</taxon>
        <taxon>Endopterygota</taxon>
        <taxon>Hymenoptera</taxon>
        <taxon>Apocrita</taxon>
        <taxon>Proctotrupomorpha</taxon>
        <taxon>Chalcidoidea</taxon>
        <taxon>Trichogrammatidae</taxon>
        <taxon>Trichogramma</taxon>
    </lineage>
</organism>
<dbReference type="Proteomes" id="UP001627154">
    <property type="component" value="Unassembled WGS sequence"/>
</dbReference>
<proteinExistence type="predicted"/>
<comment type="caution">
    <text evidence="1">The sequence shown here is derived from an EMBL/GenBank/DDBJ whole genome shotgun (WGS) entry which is preliminary data.</text>
</comment>
<name>A0ABD2WTV5_9HYME</name>